<dbReference type="PROSITE" id="PS50297">
    <property type="entry name" value="ANK_REP_REGION"/>
    <property type="match status" value="1"/>
</dbReference>
<reference evidence="4 5" key="1">
    <citation type="submission" date="2019-04" db="EMBL/GenBank/DDBJ databases">
        <title>Friends and foes A comparative genomics study of 23 Aspergillus species from section Flavi.</title>
        <authorList>
            <consortium name="DOE Joint Genome Institute"/>
            <person name="Kjaerbolling I."/>
            <person name="Vesth T."/>
            <person name="Frisvad J.C."/>
            <person name="Nybo J.L."/>
            <person name="Theobald S."/>
            <person name="Kildgaard S."/>
            <person name="Isbrandt T."/>
            <person name="Kuo A."/>
            <person name="Sato A."/>
            <person name="Lyhne E.K."/>
            <person name="Kogle M.E."/>
            <person name="Wiebenga A."/>
            <person name="Kun R.S."/>
            <person name="Lubbers R.J."/>
            <person name="Makela M.R."/>
            <person name="Barry K."/>
            <person name="Chovatia M."/>
            <person name="Clum A."/>
            <person name="Daum C."/>
            <person name="Haridas S."/>
            <person name="He G."/>
            <person name="LaButti K."/>
            <person name="Lipzen A."/>
            <person name="Mondo S."/>
            <person name="Riley R."/>
            <person name="Salamov A."/>
            <person name="Simmons B.A."/>
            <person name="Magnuson J.K."/>
            <person name="Henrissat B."/>
            <person name="Mortensen U.H."/>
            <person name="Larsen T.O."/>
            <person name="Devries R.P."/>
            <person name="Grigoriev I.V."/>
            <person name="Machida M."/>
            <person name="Baker S.E."/>
            <person name="Andersen M.R."/>
        </authorList>
    </citation>
    <scope>NUCLEOTIDE SEQUENCE [LARGE SCALE GENOMIC DNA]</scope>
    <source>
        <strain evidence="4 5">CBS 151.66</strain>
    </source>
</reference>
<organism evidence="4 5">
    <name type="scientific">Aspergillus leporis</name>
    <dbReference type="NCBI Taxonomy" id="41062"/>
    <lineage>
        <taxon>Eukaryota</taxon>
        <taxon>Fungi</taxon>
        <taxon>Dikarya</taxon>
        <taxon>Ascomycota</taxon>
        <taxon>Pezizomycotina</taxon>
        <taxon>Eurotiomycetes</taxon>
        <taxon>Eurotiomycetidae</taxon>
        <taxon>Eurotiales</taxon>
        <taxon>Aspergillaceae</taxon>
        <taxon>Aspergillus</taxon>
        <taxon>Aspergillus subgen. Circumdati</taxon>
    </lineage>
</organism>
<proteinExistence type="predicted"/>
<keyword evidence="1" id="KW-0677">Repeat</keyword>
<dbReference type="SMART" id="SM00248">
    <property type="entry name" value="ANK"/>
    <property type="match status" value="2"/>
</dbReference>
<evidence type="ECO:0000256" key="1">
    <source>
        <dbReference type="ARBA" id="ARBA00022737"/>
    </source>
</evidence>
<dbReference type="Pfam" id="PF12796">
    <property type="entry name" value="Ank_2"/>
    <property type="match status" value="1"/>
</dbReference>
<feature type="repeat" description="ANK" evidence="3">
    <location>
        <begin position="125"/>
        <end position="157"/>
    </location>
</feature>
<name>A0A5N5X027_9EURO</name>
<dbReference type="Gene3D" id="1.25.40.20">
    <property type="entry name" value="Ankyrin repeat-containing domain"/>
    <property type="match status" value="1"/>
</dbReference>
<accession>A0A5N5X027</accession>
<sequence>MERIEGLLPDQRETAELVLQWVARSQKKLSTQELQHALAVEIGESFKTRLQQYPLYNYAIQNWEYHARLQAAEERMALDFLETEEKISACAQAPMSIQKRKLGVHTAIVNLLFGKGADADHEDKNDRTPLPWAAENGRADTIRILLDHAADPGKKATKGFHAGRTPYDLAVEYGYKAVAQELLDNDAKATKFAAPET</sequence>
<dbReference type="EMBL" id="ML732214">
    <property type="protein sequence ID" value="KAB8074143.1"/>
    <property type="molecule type" value="Genomic_DNA"/>
</dbReference>
<evidence type="ECO:0000313" key="4">
    <source>
        <dbReference type="EMBL" id="KAB8074143.1"/>
    </source>
</evidence>
<dbReference type="InterPro" id="IPR036770">
    <property type="entry name" value="Ankyrin_rpt-contain_sf"/>
</dbReference>
<evidence type="ECO:0000313" key="5">
    <source>
        <dbReference type="Proteomes" id="UP000326565"/>
    </source>
</evidence>
<dbReference type="PANTHER" id="PTHR24166:SF48">
    <property type="entry name" value="PROTEIN VAPYRIN"/>
    <property type="match status" value="1"/>
</dbReference>
<gene>
    <name evidence="4" type="ORF">BDV29DRAFT_156874</name>
</gene>
<evidence type="ECO:0000256" key="2">
    <source>
        <dbReference type="ARBA" id="ARBA00023043"/>
    </source>
</evidence>
<keyword evidence="5" id="KW-1185">Reference proteome</keyword>
<dbReference type="InterPro" id="IPR002110">
    <property type="entry name" value="Ankyrin_rpt"/>
</dbReference>
<dbReference type="InterPro" id="IPR050889">
    <property type="entry name" value="Dendritic_Spine_Reg/Scaffold"/>
</dbReference>
<protein>
    <submittedName>
        <fullName evidence="4">Uncharacterized protein</fullName>
    </submittedName>
</protein>
<keyword evidence="2 3" id="KW-0040">ANK repeat</keyword>
<dbReference type="Proteomes" id="UP000326565">
    <property type="component" value="Unassembled WGS sequence"/>
</dbReference>
<dbReference type="PANTHER" id="PTHR24166">
    <property type="entry name" value="ROLLING PEBBLES, ISOFORM B"/>
    <property type="match status" value="1"/>
</dbReference>
<evidence type="ECO:0000256" key="3">
    <source>
        <dbReference type="PROSITE-ProRule" id="PRU00023"/>
    </source>
</evidence>
<dbReference type="PROSITE" id="PS50088">
    <property type="entry name" value="ANK_REPEAT"/>
    <property type="match status" value="1"/>
</dbReference>
<dbReference type="AlphaFoldDB" id="A0A5N5X027"/>
<dbReference type="OrthoDB" id="366390at2759"/>
<dbReference type="SUPFAM" id="SSF48403">
    <property type="entry name" value="Ankyrin repeat"/>
    <property type="match status" value="1"/>
</dbReference>